<evidence type="ECO:0000256" key="1">
    <source>
        <dbReference type="ARBA" id="ARBA00007091"/>
    </source>
</evidence>
<dbReference type="SUPFAM" id="SSF49777">
    <property type="entry name" value="PEBP-like"/>
    <property type="match status" value="1"/>
</dbReference>
<dbReference type="InterPro" id="IPR035810">
    <property type="entry name" value="PEBP_euk"/>
</dbReference>
<dbReference type="Gene3D" id="3.90.280.10">
    <property type="entry name" value="PEBP-like"/>
    <property type="match status" value="1"/>
</dbReference>
<dbReference type="eggNOG" id="KOG3346">
    <property type="taxonomic scope" value="Eukaryota"/>
</dbReference>
<comment type="caution">
    <text evidence="2">The sequence shown here is derived from an EMBL/GenBank/DDBJ whole genome shotgun (WGS) entry which is preliminary data.</text>
</comment>
<dbReference type="PANTHER" id="PTHR11362">
    <property type="entry name" value="PHOSPHATIDYLETHANOLAMINE-BINDING PROTEIN"/>
    <property type="match status" value="1"/>
</dbReference>
<evidence type="ECO:0000313" key="2">
    <source>
        <dbReference type="EMBL" id="CCA74934.1"/>
    </source>
</evidence>
<dbReference type="InterPro" id="IPR036610">
    <property type="entry name" value="PEBP-like_sf"/>
</dbReference>
<gene>
    <name evidence="2" type="ORF">PIIN_08904</name>
</gene>
<dbReference type="HOGENOM" id="CLU_043994_3_1_1"/>
<dbReference type="InterPro" id="IPR008914">
    <property type="entry name" value="PEBP"/>
</dbReference>
<dbReference type="PROSITE" id="PS01220">
    <property type="entry name" value="PBP"/>
    <property type="match status" value="1"/>
</dbReference>
<sequence length="232" mass="25486">MRAAPDLVHTTTSEILEHNMPFVLPSQLLINALRENDLIPSVVPENFAPSVELSVEFSGKRFTPGEKLTKEETSEEPKISFIDTDDIGPNGPSSYTLVLVDPDAPSRAEPIYGQWRHWVQSGLIPVSIQALATIQSGQEDKNIAISEASAIPIVEKSKIEAVTPYLGPGPRPNSGTHRYTFLLYREPRDGFSLTAADMGSNEFTQRRSWNATEFAVKNGLTLVGATFFLVDS</sequence>
<proteinExistence type="inferred from homology"/>
<reference evidence="2 3" key="1">
    <citation type="journal article" date="2011" name="PLoS Pathog.">
        <title>Endophytic Life Strategies Decoded by Genome and Transcriptome Analyses of the Mutualistic Root Symbiont Piriformospora indica.</title>
        <authorList>
            <person name="Zuccaro A."/>
            <person name="Lahrmann U."/>
            <person name="Guldener U."/>
            <person name="Langen G."/>
            <person name="Pfiffi S."/>
            <person name="Biedenkopf D."/>
            <person name="Wong P."/>
            <person name="Samans B."/>
            <person name="Grimm C."/>
            <person name="Basiewicz M."/>
            <person name="Murat C."/>
            <person name="Martin F."/>
            <person name="Kogel K.H."/>
        </authorList>
    </citation>
    <scope>NUCLEOTIDE SEQUENCE [LARGE SCALE GENOMIC DNA]</scope>
    <source>
        <strain evidence="2 3">DSM 11827</strain>
    </source>
</reference>
<dbReference type="AlphaFoldDB" id="G4TUE1"/>
<dbReference type="InParanoid" id="G4TUE1"/>
<evidence type="ECO:0000313" key="3">
    <source>
        <dbReference type="Proteomes" id="UP000007148"/>
    </source>
</evidence>
<dbReference type="GO" id="GO:0005543">
    <property type="term" value="F:phospholipid binding"/>
    <property type="evidence" value="ECO:0007669"/>
    <property type="project" value="TreeGrafter"/>
</dbReference>
<dbReference type="CDD" id="cd00866">
    <property type="entry name" value="PEBP_euk"/>
    <property type="match status" value="1"/>
</dbReference>
<accession>G4TUE1</accession>
<organism evidence="2 3">
    <name type="scientific">Serendipita indica (strain DSM 11827)</name>
    <name type="common">Root endophyte fungus</name>
    <name type="synonym">Piriformospora indica</name>
    <dbReference type="NCBI Taxonomy" id="1109443"/>
    <lineage>
        <taxon>Eukaryota</taxon>
        <taxon>Fungi</taxon>
        <taxon>Dikarya</taxon>
        <taxon>Basidiomycota</taxon>
        <taxon>Agaricomycotina</taxon>
        <taxon>Agaricomycetes</taxon>
        <taxon>Sebacinales</taxon>
        <taxon>Serendipitaceae</taxon>
        <taxon>Serendipita</taxon>
    </lineage>
</organism>
<comment type="similarity">
    <text evidence="1">Belongs to the phosphatidylethanolamine-binding protein family.</text>
</comment>
<name>G4TUE1_SERID</name>
<dbReference type="GO" id="GO:0030414">
    <property type="term" value="F:peptidase inhibitor activity"/>
    <property type="evidence" value="ECO:0007669"/>
    <property type="project" value="TreeGrafter"/>
</dbReference>
<protein>
    <submittedName>
        <fullName evidence="2">Related to lipid binding protein Tfs1p</fullName>
    </submittedName>
</protein>
<dbReference type="PANTHER" id="PTHR11362:SF85">
    <property type="entry name" value="INHIBITOR (TFS1), PUTATIVE (AFU_ORTHOLOGUE AFUA_4G08120)-RELATED"/>
    <property type="match status" value="1"/>
</dbReference>
<dbReference type="OrthoDB" id="2506647at2759"/>
<dbReference type="STRING" id="1109443.G4TUE1"/>
<dbReference type="Proteomes" id="UP000007148">
    <property type="component" value="Unassembled WGS sequence"/>
</dbReference>
<keyword evidence="3" id="KW-1185">Reference proteome</keyword>
<dbReference type="EMBL" id="CAFZ01000374">
    <property type="protein sequence ID" value="CCA74934.1"/>
    <property type="molecule type" value="Genomic_DNA"/>
</dbReference>
<dbReference type="GO" id="GO:0046578">
    <property type="term" value="P:regulation of Ras protein signal transduction"/>
    <property type="evidence" value="ECO:0007669"/>
    <property type="project" value="TreeGrafter"/>
</dbReference>
<dbReference type="Pfam" id="PF01161">
    <property type="entry name" value="PBP"/>
    <property type="match status" value="1"/>
</dbReference>
<dbReference type="InterPro" id="IPR001858">
    <property type="entry name" value="Phosphatidylethanolamine-bd_CS"/>
</dbReference>
<dbReference type="GO" id="GO:0030162">
    <property type="term" value="P:regulation of proteolysis"/>
    <property type="evidence" value="ECO:0007669"/>
    <property type="project" value="TreeGrafter"/>
</dbReference>
<dbReference type="OMA" id="EFKHWVV"/>